<reference evidence="1 2" key="2">
    <citation type="submission" date="2017-10" db="EMBL/GenBank/DDBJ databases">
        <title>Genome analyses suggest a sexual origin of heterokaryosis in a supposedly ancient asexual fungus.</title>
        <authorList>
            <person name="Corradi N."/>
            <person name="Sedzielewska K."/>
            <person name="Noel J."/>
            <person name="Charron P."/>
            <person name="Farinelli L."/>
            <person name="Marton T."/>
            <person name="Kruger M."/>
            <person name="Pelin A."/>
            <person name="Brachmann A."/>
            <person name="Corradi N."/>
        </authorList>
    </citation>
    <scope>NUCLEOTIDE SEQUENCE [LARGE SCALE GENOMIC DNA]</scope>
    <source>
        <strain evidence="1 2">A1</strain>
    </source>
</reference>
<dbReference type="VEuPathDB" id="FungiDB:RhiirA1_532382"/>
<proteinExistence type="predicted"/>
<evidence type="ECO:0000313" key="2">
    <source>
        <dbReference type="Proteomes" id="UP000232688"/>
    </source>
</evidence>
<name>A0A2N0S5U0_9GLOM</name>
<evidence type="ECO:0000313" key="1">
    <source>
        <dbReference type="EMBL" id="PKC70877.1"/>
    </source>
</evidence>
<accession>A0A2N0S5U0</accession>
<dbReference type="Proteomes" id="UP000232688">
    <property type="component" value="Unassembled WGS sequence"/>
</dbReference>
<sequence length="182" mass="21143">MCLLLGHDICSSSVTVKFLMTDPPATRTRTILPVYMIDDDDDNPYTIMKYMARPHLQEFENLTYFQYFQRYLITPSPPATTRQAFRDDLNNYVFKRSKEIITRHRFLRVEDAQGLTLARVCLALDGNIFSPGQAYVALGRYSSWDNLEISHLDKSAFMVDQDVILEYQRLTDISNTNPHLFS</sequence>
<dbReference type="VEuPathDB" id="FungiDB:RhiirFUN_016747"/>
<organism evidence="1 2">
    <name type="scientific">Rhizophagus irregularis</name>
    <dbReference type="NCBI Taxonomy" id="588596"/>
    <lineage>
        <taxon>Eukaryota</taxon>
        <taxon>Fungi</taxon>
        <taxon>Fungi incertae sedis</taxon>
        <taxon>Mucoromycota</taxon>
        <taxon>Glomeromycotina</taxon>
        <taxon>Glomeromycetes</taxon>
        <taxon>Glomerales</taxon>
        <taxon>Glomeraceae</taxon>
        <taxon>Rhizophagus</taxon>
    </lineage>
</organism>
<dbReference type="InterPro" id="IPR051055">
    <property type="entry name" value="PIF1_helicase"/>
</dbReference>
<comment type="caution">
    <text evidence="1">The sequence shown here is derived from an EMBL/GenBank/DDBJ whole genome shotgun (WGS) entry which is preliminary data.</text>
</comment>
<dbReference type="AlphaFoldDB" id="A0A2N0S5U0"/>
<dbReference type="EMBL" id="LLXH01000197">
    <property type="protein sequence ID" value="PKC70877.1"/>
    <property type="molecule type" value="Genomic_DNA"/>
</dbReference>
<gene>
    <name evidence="1" type="ORF">RhiirA1_532382</name>
</gene>
<dbReference type="PANTHER" id="PTHR47642">
    <property type="entry name" value="ATP-DEPENDENT DNA HELICASE"/>
    <property type="match status" value="1"/>
</dbReference>
<protein>
    <submittedName>
        <fullName evidence="1">Uncharacterized protein</fullName>
    </submittedName>
</protein>
<reference evidence="1 2" key="1">
    <citation type="submission" date="2017-10" db="EMBL/GenBank/DDBJ databases">
        <title>Extensive intraspecific genome diversity in a model arbuscular mycorrhizal fungus.</title>
        <authorList>
            <person name="Chen E.C.H."/>
            <person name="Morin E."/>
            <person name="Baudet D."/>
            <person name="Noel J."/>
            <person name="Ndikumana S."/>
            <person name="Charron P."/>
            <person name="St-Onge C."/>
            <person name="Giorgi J."/>
            <person name="Grigoriev I.V."/>
            <person name="Roux C."/>
            <person name="Martin F.M."/>
            <person name="Corradi N."/>
        </authorList>
    </citation>
    <scope>NUCLEOTIDE SEQUENCE [LARGE SCALE GENOMIC DNA]</scope>
    <source>
        <strain evidence="1 2">A1</strain>
    </source>
</reference>